<reference evidence="2" key="1">
    <citation type="journal article" date="2014" name="Int. J. Syst. Evol. Microbiol.">
        <title>Complete genome sequence of Corynebacterium casei LMG S-19264T (=DSM 44701T), isolated from a smear-ripened cheese.</title>
        <authorList>
            <consortium name="US DOE Joint Genome Institute (JGI-PGF)"/>
            <person name="Walter F."/>
            <person name="Albersmeier A."/>
            <person name="Kalinowski J."/>
            <person name="Ruckert C."/>
        </authorList>
    </citation>
    <scope>NUCLEOTIDE SEQUENCE</scope>
    <source>
        <strain evidence="2">CGMCC 1.15179</strain>
    </source>
</reference>
<evidence type="ECO:0000256" key="1">
    <source>
        <dbReference type="SAM" id="Coils"/>
    </source>
</evidence>
<organism evidence="2 3">
    <name type="scientific">Marinithermofilum abyssi</name>
    <dbReference type="NCBI Taxonomy" id="1571185"/>
    <lineage>
        <taxon>Bacteria</taxon>
        <taxon>Bacillati</taxon>
        <taxon>Bacillota</taxon>
        <taxon>Bacilli</taxon>
        <taxon>Bacillales</taxon>
        <taxon>Thermoactinomycetaceae</taxon>
        <taxon>Marinithermofilum</taxon>
    </lineage>
</organism>
<accession>A0A8J2VG85</accession>
<evidence type="ECO:0000313" key="2">
    <source>
        <dbReference type="EMBL" id="GGE07588.1"/>
    </source>
</evidence>
<name>A0A8J2VG85_9BACL</name>
<evidence type="ECO:0000313" key="3">
    <source>
        <dbReference type="Proteomes" id="UP000625210"/>
    </source>
</evidence>
<sequence>MAVEEIRDILYRILEEQQVTHAKLDGMEQRMNRMEQRMDGMEQRMNGMEKWMAGTDKRLEGLEVGFSRMEKKIDGLETQLHEVAESVNHLIVKTALNEKEIHLVKKIQEATLKNS</sequence>
<keyword evidence="1" id="KW-0175">Coiled coil</keyword>
<reference evidence="2" key="2">
    <citation type="submission" date="2020-09" db="EMBL/GenBank/DDBJ databases">
        <authorList>
            <person name="Sun Q."/>
            <person name="Zhou Y."/>
        </authorList>
    </citation>
    <scope>NUCLEOTIDE SEQUENCE</scope>
    <source>
        <strain evidence="2">CGMCC 1.15179</strain>
    </source>
</reference>
<dbReference type="Gene3D" id="1.20.1270.70">
    <property type="entry name" value="Designed single chain three-helix bundle"/>
    <property type="match status" value="1"/>
</dbReference>
<dbReference type="EMBL" id="BMHQ01000002">
    <property type="protein sequence ID" value="GGE07588.1"/>
    <property type="molecule type" value="Genomic_DNA"/>
</dbReference>
<keyword evidence="3" id="KW-1185">Reference proteome</keyword>
<proteinExistence type="predicted"/>
<comment type="caution">
    <text evidence="2">The sequence shown here is derived from an EMBL/GenBank/DDBJ whole genome shotgun (WGS) entry which is preliminary data.</text>
</comment>
<dbReference type="AlphaFoldDB" id="A0A8J2VG85"/>
<feature type="coiled-coil region" evidence="1">
    <location>
        <begin position="24"/>
        <end position="86"/>
    </location>
</feature>
<dbReference type="Proteomes" id="UP000625210">
    <property type="component" value="Unassembled WGS sequence"/>
</dbReference>
<dbReference type="SUPFAM" id="SSF57997">
    <property type="entry name" value="Tropomyosin"/>
    <property type="match status" value="1"/>
</dbReference>
<gene>
    <name evidence="2" type="ORF">GCM10011571_06040</name>
</gene>
<dbReference type="RefSeq" id="WP_188646435.1">
    <property type="nucleotide sequence ID" value="NZ_BMHQ01000002.1"/>
</dbReference>
<protein>
    <submittedName>
        <fullName evidence="2">Uncharacterized protein</fullName>
    </submittedName>
</protein>